<evidence type="ECO:0000313" key="3">
    <source>
        <dbReference type="EMBL" id="GHG74702.1"/>
    </source>
</evidence>
<keyword evidence="3" id="KW-0378">Hydrolase</keyword>
<accession>A0ABQ3L2X2</accession>
<sequence>MLANLPSTISLTFYEPEHFTQIRLIHDTVMGGRSTGNIAVIDEPPGLLFVGNLSLANNGGFASAEFTLAKPLRDKVLNSLYLHALADGRKYQLRLKTPFIPNGVAYVAEFETDTMPQHYYVPLAAFRGQYRGQAIRNMPKLNLADVSQISIMLADKQDGAFSITLYSITFSAVNTI</sequence>
<comment type="caution">
    <text evidence="3">The sequence shown here is derived from an EMBL/GenBank/DDBJ whole genome shotgun (WGS) entry which is preliminary data.</text>
</comment>
<keyword evidence="3" id="KW-0540">Nuclease</keyword>
<dbReference type="InterPro" id="IPR039131">
    <property type="entry name" value="NDUFAF1"/>
</dbReference>
<organism evidence="3 4">
    <name type="scientific">Alishewanella longhuensis</name>
    <dbReference type="NCBI Taxonomy" id="1091037"/>
    <lineage>
        <taxon>Bacteria</taxon>
        <taxon>Pseudomonadati</taxon>
        <taxon>Pseudomonadota</taxon>
        <taxon>Gammaproteobacteria</taxon>
        <taxon>Alteromonadales</taxon>
        <taxon>Alteromonadaceae</taxon>
        <taxon>Alishewanella</taxon>
    </lineage>
</organism>
<dbReference type="InterPro" id="IPR013857">
    <property type="entry name" value="NADH-UbQ_OxRdtase-assoc_prot30"/>
</dbReference>
<gene>
    <name evidence="3" type="ORF">GCM10010919_28390</name>
</gene>
<dbReference type="PANTHER" id="PTHR13194:SF19">
    <property type="entry name" value="NAD(P)-BINDING ROSSMANN-FOLD SUPERFAMILY PROTEIN"/>
    <property type="match status" value="1"/>
</dbReference>
<dbReference type="Proteomes" id="UP000659697">
    <property type="component" value="Unassembled WGS sequence"/>
</dbReference>
<dbReference type="PANTHER" id="PTHR13194">
    <property type="entry name" value="COMPLEX I INTERMEDIATE-ASSOCIATED PROTEIN 30"/>
    <property type="match status" value="1"/>
</dbReference>
<name>A0ABQ3L2X2_9ALTE</name>
<keyword evidence="4" id="KW-1185">Reference proteome</keyword>
<dbReference type="Pfam" id="PF08547">
    <property type="entry name" value="CIA30"/>
    <property type="match status" value="1"/>
</dbReference>
<feature type="domain" description="NADH:ubiquinone oxidoreductase intermediate-associated protein 30" evidence="2">
    <location>
        <begin position="12"/>
        <end position="164"/>
    </location>
</feature>
<reference evidence="4" key="1">
    <citation type="journal article" date="2019" name="Int. J. Syst. Evol. Microbiol.">
        <title>The Global Catalogue of Microorganisms (GCM) 10K type strain sequencing project: providing services to taxonomists for standard genome sequencing and annotation.</title>
        <authorList>
            <consortium name="The Broad Institute Genomics Platform"/>
            <consortium name="The Broad Institute Genome Sequencing Center for Infectious Disease"/>
            <person name="Wu L."/>
            <person name="Ma J."/>
        </authorList>
    </citation>
    <scope>NUCLEOTIDE SEQUENCE [LARGE SCALE GENOMIC DNA]</scope>
    <source>
        <strain evidence="4">CGMCC 1.7003</strain>
    </source>
</reference>
<dbReference type="SUPFAM" id="SSF49785">
    <property type="entry name" value="Galactose-binding domain-like"/>
    <property type="match status" value="1"/>
</dbReference>
<comment type="similarity">
    <text evidence="1">Belongs to the CIA30 family.</text>
</comment>
<dbReference type="EMBL" id="BNAO01000008">
    <property type="protein sequence ID" value="GHG74702.1"/>
    <property type="molecule type" value="Genomic_DNA"/>
</dbReference>
<evidence type="ECO:0000256" key="1">
    <source>
        <dbReference type="ARBA" id="ARBA00007884"/>
    </source>
</evidence>
<dbReference type="GO" id="GO:0004527">
    <property type="term" value="F:exonuclease activity"/>
    <property type="evidence" value="ECO:0007669"/>
    <property type="project" value="UniProtKB-KW"/>
</dbReference>
<dbReference type="InterPro" id="IPR008979">
    <property type="entry name" value="Galactose-bd-like_sf"/>
</dbReference>
<evidence type="ECO:0000259" key="2">
    <source>
        <dbReference type="Pfam" id="PF08547"/>
    </source>
</evidence>
<protein>
    <submittedName>
        <fullName evidence="3">Exonuclease</fullName>
    </submittedName>
</protein>
<evidence type="ECO:0000313" key="4">
    <source>
        <dbReference type="Proteomes" id="UP000659697"/>
    </source>
</evidence>
<keyword evidence="3" id="KW-0269">Exonuclease</keyword>
<proteinExistence type="inferred from homology"/>